<dbReference type="Proteomes" id="UP000729290">
    <property type="component" value="Unassembled WGS sequence"/>
</dbReference>
<name>A0ABS2GB27_9FIRM</name>
<accession>A0ABS2GB27</accession>
<organism evidence="2 3">
    <name type="scientific">Anaerotignum lactatifermentans</name>
    <dbReference type="NCBI Taxonomy" id="160404"/>
    <lineage>
        <taxon>Bacteria</taxon>
        <taxon>Bacillati</taxon>
        <taxon>Bacillota</taxon>
        <taxon>Clostridia</taxon>
        <taxon>Lachnospirales</taxon>
        <taxon>Anaerotignaceae</taxon>
        <taxon>Anaerotignum</taxon>
    </lineage>
</organism>
<comment type="caution">
    <text evidence="2">The sequence shown here is derived from an EMBL/GenBank/DDBJ whole genome shotgun (WGS) entry which is preliminary data.</text>
</comment>
<dbReference type="PANTHER" id="PTHR43830:SF3">
    <property type="entry name" value="PROTEIN PSP1"/>
    <property type="match status" value="1"/>
</dbReference>
<dbReference type="RefSeq" id="WP_205134302.1">
    <property type="nucleotide sequence ID" value="NZ_JACSNT010000016.1"/>
</dbReference>
<dbReference type="PANTHER" id="PTHR43830">
    <property type="entry name" value="PROTEIN PSP1"/>
    <property type="match status" value="1"/>
</dbReference>
<gene>
    <name evidence="2" type="ORF">H9X83_10800</name>
</gene>
<protein>
    <submittedName>
        <fullName evidence="2">Stage 0 sporulation family protein</fullName>
    </submittedName>
</protein>
<evidence type="ECO:0000259" key="1">
    <source>
        <dbReference type="PROSITE" id="PS51411"/>
    </source>
</evidence>
<evidence type="ECO:0000313" key="2">
    <source>
        <dbReference type="EMBL" id="MBM6878641.1"/>
    </source>
</evidence>
<dbReference type="EMBL" id="JACSNV010000018">
    <property type="protein sequence ID" value="MBM6878641.1"/>
    <property type="molecule type" value="Genomic_DNA"/>
</dbReference>
<dbReference type="NCBIfam" id="NF041131">
    <property type="entry name" value="RicT_YaaT_fam"/>
    <property type="match status" value="1"/>
</dbReference>
<dbReference type="PROSITE" id="PS51411">
    <property type="entry name" value="PSP1_C"/>
    <property type="match status" value="1"/>
</dbReference>
<keyword evidence="3" id="KW-1185">Reference proteome</keyword>
<reference evidence="2 3" key="1">
    <citation type="journal article" date="2021" name="Sci. Rep.">
        <title>The distribution of antibiotic resistance genes in chicken gut microbiota commensals.</title>
        <authorList>
            <person name="Juricova H."/>
            <person name="Matiasovicova J."/>
            <person name="Kubasova T."/>
            <person name="Cejkova D."/>
            <person name="Rychlik I."/>
        </authorList>
    </citation>
    <scope>NUCLEOTIDE SEQUENCE [LARGE SCALE GENOMIC DNA]</scope>
    <source>
        <strain evidence="2 3">An431b</strain>
    </source>
</reference>
<feature type="domain" description="PSP1 C-terminal" evidence="1">
    <location>
        <begin position="61"/>
        <end position="146"/>
    </location>
</feature>
<dbReference type="Pfam" id="PF04468">
    <property type="entry name" value="PSP1"/>
    <property type="match status" value="1"/>
</dbReference>
<proteinExistence type="predicted"/>
<dbReference type="InterPro" id="IPR047767">
    <property type="entry name" value="PSP1-like"/>
</dbReference>
<sequence>MIEVVGIRFKKAGKMYYFDPDGLKLERDQYAIVETARGVEYGMVIKGNSMVAEDSIVPPLKKVLRAATEEDAKTMEANAKKEEEAFRICLQKIARLGLDMKLVDVEITFDKNKLIFYFTSDGRVDFRELVKELAAVFRMRIELRQIGVRDEAKMLNGIGICGRALCCATFLGDFQPVSIKMAKEQNLSLNPTKISGICGRLMCCLKYEEEVYEELNRKLPYVGDIISTPDGTGEILATNVLMQQVKAAVRKTENDAPTIAFYHVDEIKVIKSKKKRKHEPVPEELKAYED</sequence>
<dbReference type="InterPro" id="IPR007557">
    <property type="entry name" value="PSP1_C"/>
</dbReference>
<evidence type="ECO:0000313" key="3">
    <source>
        <dbReference type="Proteomes" id="UP000729290"/>
    </source>
</evidence>